<accession>A0A918MGN1</accession>
<dbReference type="Proteomes" id="UP000628984">
    <property type="component" value="Unassembled WGS sequence"/>
</dbReference>
<dbReference type="AlphaFoldDB" id="A0A918MGN1"/>
<dbReference type="RefSeq" id="WP_189631806.1">
    <property type="nucleotide sequence ID" value="NZ_BMYQ01000001.1"/>
</dbReference>
<reference evidence="1" key="1">
    <citation type="journal article" date="2014" name="Int. J. Syst. Evol. Microbiol.">
        <title>Complete genome sequence of Corynebacterium casei LMG S-19264T (=DSM 44701T), isolated from a smear-ripened cheese.</title>
        <authorList>
            <consortium name="US DOE Joint Genome Institute (JGI-PGF)"/>
            <person name="Walter F."/>
            <person name="Albersmeier A."/>
            <person name="Kalinowski J."/>
            <person name="Ruckert C."/>
        </authorList>
    </citation>
    <scope>NUCLEOTIDE SEQUENCE</scope>
    <source>
        <strain evidence="1">KCTC 23714</strain>
    </source>
</reference>
<evidence type="ECO:0000313" key="2">
    <source>
        <dbReference type="Proteomes" id="UP000628984"/>
    </source>
</evidence>
<comment type="caution">
    <text evidence="1">The sequence shown here is derived from an EMBL/GenBank/DDBJ whole genome shotgun (WGS) entry which is preliminary data.</text>
</comment>
<keyword evidence="2" id="KW-1185">Reference proteome</keyword>
<reference evidence="1" key="2">
    <citation type="submission" date="2020-09" db="EMBL/GenBank/DDBJ databases">
        <authorList>
            <person name="Sun Q."/>
            <person name="Kim S."/>
        </authorList>
    </citation>
    <scope>NUCLEOTIDE SEQUENCE</scope>
    <source>
        <strain evidence="1">KCTC 23714</strain>
    </source>
</reference>
<gene>
    <name evidence="1" type="ORF">GCM10011452_00470</name>
</gene>
<name>A0A918MGN1_9RHOB</name>
<dbReference type="EMBL" id="BMYQ01000001">
    <property type="protein sequence ID" value="GGW21172.1"/>
    <property type="molecule type" value="Genomic_DNA"/>
</dbReference>
<sequence length="208" mass="21019">MARRPIHRLPERLIQAFCAGAFLIGGVLQPGVACAQSILDRVLHDLDRRAPDTAGPELFLNMAEHSAVQDEGGSILNRVDGSVRLFGEAPDLAAGAAAFAPGPAPAVQVVVPNMGAVSGHAQVATVVAASNNTGIIDVAREGAARIGGYSATLGNIASTGTDVLGAILQVGQGGAEALQGKMATSSIGSVNTGGITIRINDILQGVRQ</sequence>
<evidence type="ECO:0000313" key="1">
    <source>
        <dbReference type="EMBL" id="GGW21172.1"/>
    </source>
</evidence>
<organism evidence="1 2">
    <name type="scientific">Gemmobacter lanyuensis</name>
    <dbReference type="NCBI Taxonomy" id="1054497"/>
    <lineage>
        <taxon>Bacteria</taxon>
        <taxon>Pseudomonadati</taxon>
        <taxon>Pseudomonadota</taxon>
        <taxon>Alphaproteobacteria</taxon>
        <taxon>Rhodobacterales</taxon>
        <taxon>Paracoccaceae</taxon>
        <taxon>Gemmobacter</taxon>
    </lineage>
</organism>
<proteinExistence type="predicted"/>
<protein>
    <submittedName>
        <fullName evidence="1">Uncharacterized protein</fullName>
    </submittedName>
</protein>